<dbReference type="Pfam" id="PF02525">
    <property type="entry name" value="Flavodoxin_2"/>
    <property type="match status" value="1"/>
</dbReference>
<dbReference type="GO" id="GO:0010181">
    <property type="term" value="F:FMN binding"/>
    <property type="evidence" value="ECO:0007669"/>
    <property type="project" value="TreeGrafter"/>
</dbReference>
<dbReference type="PANTHER" id="PTHR47307">
    <property type="entry name" value="GLUTATHIONE-REGULATED POTASSIUM-EFFLUX SYSTEM ANCILLARY PROTEIN KEFG"/>
    <property type="match status" value="1"/>
</dbReference>
<dbReference type="AlphaFoldDB" id="A0A1W6L6C8"/>
<keyword evidence="1" id="KW-0560">Oxidoreductase</keyword>
<evidence type="ECO:0000313" key="4">
    <source>
        <dbReference type="Proteomes" id="UP000193427"/>
    </source>
</evidence>
<accession>A0A1W6L6C8</accession>
<dbReference type="EMBL" id="CP015118">
    <property type="protein sequence ID" value="ARN19813.1"/>
    <property type="molecule type" value="Genomic_DNA"/>
</dbReference>
<sequence>MLTGCAVRPSRVLPMPADILVLTAHPHLEHSRVNRALMNAASTVARAEVRDLYALYPDYLIDVAAEQRAMADARLVVWQHPLHWYHMPPLMKLWLDEVLTYGWAYGHGRQALYGKDLWLAVSTGGPETSYRPTDYNRYHFDAFLPPYEQTAALCGMRFLPPMVMHGAHRLTDDEVERQAALFAERLHSYPDWPELADLPECTACEVPETARPALVEEGA</sequence>
<evidence type="ECO:0000313" key="3">
    <source>
        <dbReference type="EMBL" id="ARN19813.1"/>
    </source>
</evidence>
<dbReference type="InterPro" id="IPR046980">
    <property type="entry name" value="KefG/KefF"/>
</dbReference>
<dbReference type="SUPFAM" id="SSF52218">
    <property type="entry name" value="Flavoproteins"/>
    <property type="match status" value="1"/>
</dbReference>
<dbReference type="InterPro" id="IPR029039">
    <property type="entry name" value="Flavoprotein-like_sf"/>
</dbReference>
<evidence type="ECO:0000256" key="1">
    <source>
        <dbReference type="ARBA" id="ARBA00023002"/>
    </source>
</evidence>
<evidence type="ECO:0000259" key="2">
    <source>
        <dbReference type="Pfam" id="PF02525"/>
    </source>
</evidence>
<dbReference type="Proteomes" id="UP000193427">
    <property type="component" value="Chromosome"/>
</dbReference>
<dbReference type="GO" id="GO:0009055">
    <property type="term" value="F:electron transfer activity"/>
    <property type="evidence" value="ECO:0007669"/>
    <property type="project" value="TreeGrafter"/>
</dbReference>
<dbReference type="GO" id="GO:0003955">
    <property type="term" value="F:NAD(P)H dehydrogenase (quinone) activity"/>
    <property type="evidence" value="ECO:0007669"/>
    <property type="project" value="TreeGrafter"/>
</dbReference>
<gene>
    <name evidence="3" type="ORF">A4W93_07740</name>
</gene>
<feature type="domain" description="Flavodoxin-like fold" evidence="2">
    <location>
        <begin position="19"/>
        <end position="180"/>
    </location>
</feature>
<keyword evidence="4" id="KW-1185">Reference proteome</keyword>
<dbReference type="InterPro" id="IPR003680">
    <property type="entry name" value="Flavodoxin_fold"/>
</dbReference>
<dbReference type="Gene3D" id="3.40.50.360">
    <property type="match status" value="1"/>
</dbReference>
<dbReference type="PANTHER" id="PTHR47307:SF2">
    <property type="entry name" value="GLUTATHIONE-REGULATED POTASSIUM-EFFLUX SYSTEM ANCILLARY PROTEIN KEFF"/>
    <property type="match status" value="1"/>
</dbReference>
<name>A0A1W6L6C8_9BURK</name>
<protein>
    <submittedName>
        <fullName evidence="3">NAD(P)H dehydrogenase</fullName>
    </submittedName>
</protein>
<dbReference type="KEGG" id="rgu:A4W93_07740"/>
<organism evidence="3 4">
    <name type="scientific">Piscinibacter gummiphilus</name>
    <dbReference type="NCBI Taxonomy" id="946333"/>
    <lineage>
        <taxon>Bacteria</taxon>
        <taxon>Pseudomonadati</taxon>
        <taxon>Pseudomonadota</taxon>
        <taxon>Betaproteobacteria</taxon>
        <taxon>Burkholderiales</taxon>
        <taxon>Sphaerotilaceae</taxon>
        <taxon>Piscinibacter</taxon>
    </lineage>
</organism>
<dbReference type="STRING" id="946333.A4W93_07740"/>
<reference evidence="3 4" key="1">
    <citation type="submission" date="2016-04" db="EMBL/GenBank/DDBJ databases">
        <title>Complete genome sequence of natural rubber-degrading, novel Gram-negative bacterium, Rhizobacter gummiphilus strain NS21.</title>
        <authorList>
            <person name="Tabata M."/>
            <person name="Kasai D."/>
            <person name="Fukuda M."/>
        </authorList>
    </citation>
    <scope>NUCLEOTIDE SEQUENCE [LARGE SCALE GENOMIC DNA]</scope>
    <source>
        <strain evidence="3 4">NS21</strain>
    </source>
</reference>
<proteinExistence type="predicted"/>